<evidence type="ECO:0000256" key="3">
    <source>
        <dbReference type="ARBA" id="ARBA00022692"/>
    </source>
</evidence>
<evidence type="ECO:0000256" key="2">
    <source>
        <dbReference type="ARBA" id="ARBA00022448"/>
    </source>
</evidence>
<proteinExistence type="predicted"/>
<evidence type="ECO:0000256" key="1">
    <source>
        <dbReference type="ARBA" id="ARBA00004141"/>
    </source>
</evidence>
<dbReference type="Gene3D" id="1.20.1720.10">
    <property type="entry name" value="Multidrug resistance protein D"/>
    <property type="match status" value="1"/>
</dbReference>
<feature type="region of interest" description="Disordered" evidence="6">
    <location>
        <begin position="543"/>
        <end position="564"/>
    </location>
</feature>
<evidence type="ECO:0000256" key="5">
    <source>
        <dbReference type="ARBA" id="ARBA00023136"/>
    </source>
</evidence>
<feature type="transmembrane region" description="Helical" evidence="7">
    <location>
        <begin position="65"/>
        <end position="86"/>
    </location>
</feature>
<dbReference type="Pfam" id="PF07690">
    <property type="entry name" value="MFS_1"/>
    <property type="match status" value="2"/>
</dbReference>
<organism evidence="9">
    <name type="scientific">freshwater metagenome</name>
    <dbReference type="NCBI Taxonomy" id="449393"/>
    <lineage>
        <taxon>unclassified sequences</taxon>
        <taxon>metagenomes</taxon>
        <taxon>ecological metagenomes</taxon>
    </lineage>
</organism>
<feature type="transmembrane region" description="Helical" evidence="7">
    <location>
        <begin position="180"/>
        <end position="201"/>
    </location>
</feature>
<keyword evidence="4 7" id="KW-1133">Transmembrane helix</keyword>
<feature type="transmembrane region" description="Helical" evidence="7">
    <location>
        <begin position="213"/>
        <end position="238"/>
    </location>
</feature>
<gene>
    <name evidence="9" type="ORF">UFOPK3789_00632</name>
</gene>
<evidence type="ECO:0000259" key="8">
    <source>
        <dbReference type="PROSITE" id="PS50850"/>
    </source>
</evidence>
<dbReference type="InterPro" id="IPR020846">
    <property type="entry name" value="MFS_dom"/>
</dbReference>
<dbReference type="SUPFAM" id="SSF103473">
    <property type="entry name" value="MFS general substrate transporter"/>
    <property type="match status" value="2"/>
</dbReference>
<dbReference type="GO" id="GO:0022857">
    <property type="term" value="F:transmembrane transporter activity"/>
    <property type="evidence" value="ECO:0007669"/>
    <property type="project" value="InterPro"/>
</dbReference>
<dbReference type="EMBL" id="CAFBNL010000026">
    <property type="protein sequence ID" value="CAB4950212.1"/>
    <property type="molecule type" value="Genomic_DNA"/>
</dbReference>
<dbReference type="InterPro" id="IPR011701">
    <property type="entry name" value="MFS"/>
</dbReference>
<evidence type="ECO:0000256" key="6">
    <source>
        <dbReference type="SAM" id="MobiDB-lite"/>
    </source>
</evidence>
<evidence type="ECO:0000313" key="9">
    <source>
        <dbReference type="EMBL" id="CAB4950212.1"/>
    </source>
</evidence>
<feature type="transmembrane region" description="Helical" evidence="7">
    <location>
        <begin position="389"/>
        <end position="412"/>
    </location>
</feature>
<dbReference type="PANTHER" id="PTHR42718">
    <property type="entry name" value="MAJOR FACILITATOR SUPERFAMILY MULTIDRUG TRANSPORTER MFSC"/>
    <property type="match status" value="1"/>
</dbReference>
<dbReference type="Gene3D" id="1.20.1250.20">
    <property type="entry name" value="MFS general substrate transporter like domains"/>
    <property type="match status" value="1"/>
</dbReference>
<evidence type="ECO:0000256" key="7">
    <source>
        <dbReference type="SAM" id="Phobius"/>
    </source>
</evidence>
<feature type="transmembrane region" description="Helical" evidence="7">
    <location>
        <begin position="365"/>
        <end position="383"/>
    </location>
</feature>
<dbReference type="PRINTS" id="PR01036">
    <property type="entry name" value="TCRTETB"/>
</dbReference>
<dbReference type="InterPro" id="IPR036259">
    <property type="entry name" value="MFS_trans_sf"/>
</dbReference>
<feature type="transmembrane region" description="Helical" evidence="7">
    <location>
        <begin position="300"/>
        <end position="321"/>
    </location>
</feature>
<dbReference type="GO" id="GO:0016020">
    <property type="term" value="C:membrane"/>
    <property type="evidence" value="ECO:0007669"/>
    <property type="project" value="UniProtKB-SubCell"/>
</dbReference>
<comment type="subcellular location">
    <subcellularLocation>
        <location evidence="1">Membrane</location>
        <topology evidence="1">Multi-pass membrane protein</topology>
    </subcellularLocation>
</comment>
<feature type="transmembrane region" description="Helical" evidence="7">
    <location>
        <begin position="118"/>
        <end position="139"/>
    </location>
</feature>
<accession>A0A6J7K776</accession>
<name>A0A6J7K776_9ZZZZ</name>
<feature type="transmembrane region" description="Helical" evidence="7">
    <location>
        <begin position="250"/>
        <end position="271"/>
    </location>
</feature>
<sequence>MTTTSEPLDSKQGSNQLGGRGLRFWLPICVLAFAQFVMVLDSTVMAVSISAVVKDLGTTVSKMQLAIACFSLVMAAFMLAGAGLGNRLGRKRAFVIGLVIYACGSFTTAIAPTFTALFIGWSVLEGLGAVLVIPAIAALTAANYSGKQRALAFGIIGGISGAAAAAGPVIGGWVTSAYSWRYIFASEVVICLAVVALSRFIKEGERPTVGKGFDFLGVALSAIGFGLIVISLVQAGIWGWVMPREAPFTVLGFSPTIPMVVLGIFVVWIFLASQARLKESGGTPLLDPELLRIPSLSGGLATLGVQQFVIAGLFFVLPLYLQYVLGLDALESGLRILPLSVALLLASFLGAALSSRFSARRLVRVGLSITILGVVFCIAAVDVHLRSNLFALAMSITGAGIGIVASQLGNVTQSSVNVTRSNEVGGLQGTAQNLGASLGTALIGAILLSGLNSAFVRTVGANPKVEPQTKVAVEAASKQGVAFVSEDQARAAAEASGLSSSEVDTVVDDYVTSQIDGLKAALGAVAILGLLGLVASRRIQNHPLAGDDPDLEDDLENEEIVKNQ</sequence>
<protein>
    <submittedName>
        <fullName evidence="9">Unannotated protein</fullName>
    </submittedName>
</protein>
<feature type="transmembrane region" description="Helical" evidence="7">
    <location>
        <begin position="433"/>
        <end position="455"/>
    </location>
</feature>
<feature type="transmembrane region" description="Helical" evidence="7">
    <location>
        <begin position="24"/>
        <end position="53"/>
    </location>
</feature>
<feature type="compositionally biased region" description="Acidic residues" evidence="6">
    <location>
        <begin position="547"/>
        <end position="558"/>
    </location>
</feature>
<evidence type="ECO:0000256" key="4">
    <source>
        <dbReference type="ARBA" id="ARBA00022989"/>
    </source>
</evidence>
<feature type="transmembrane region" description="Helical" evidence="7">
    <location>
        <begin position="151"/>
        <end position="174"/>
    </location>
</feature>
<reference evidence="9" key="1">
    <citation type="submission" date="2020-05" db="EMBL/GenBank/DDBJ databases">
        <authorList>
            <person name="Chiriac C."/>
            <person name="Salcher M."/>
            <person name="Ghai R."/>
            <person name="Kavagutti S V."/>
        </authorList>
    </citation>
    <scope>NUCLEOTIDE SEQUENCE</scope>
</reference>
<feature type="transmembrane region" description="Helical" evidence="7">
    <location>
        <begin position="517"/>
        <end position="535"/>
    </location>
</feature>
<keyword evidence="5 7" id="KW-0472">Membrane</keyword>
<feature type="domain" description="Major facilitator superfamily (MFS) profile" evidence="8">
    <location>
        <begin position="27"/>
        <end position="538"/>
    </location>
</feature>
<keyword evidence="3 7" id="KW-0812">Transmembrane</keyword>
<dbReference type="PANTHER" id="PTHR42718:SF9">
    <property type="entry name" value="MAJOR FACILITATOR SUPERFAMILY MULTIDRUG TRANSPORTER MFSC"/>
    <property type="match status" value="1"/>
</dbReference>
<feature type="transmembrane region" description="Helical" evidence="7">
    <location>
        <begin position="333"/>
        <end position="353"/>
    </location>
</feature>
<dbReference type="PROSITE" id="PS50850">
    <property type="entry name" value="MFS"/>
    <property type="match status" value="1"/>
</dbReference>
<dbReference type="AlphaFoldDB" id="A0A6J7K776"/>
<feature type="transmembrane region" description="Helical" evidence="7">
    <location>
        <begin position="93"/>
        <end position="112"/>
    </location>
</feature>
<dbReference type="CDD" id="cd17321">
    <property type="entry name" value="MFS_MMR_MDR_like"/>
    <property type="match status" value="1"/>
</dbReference>
<keyword evidence="2" id="KW-0813">Transport</keyword>